<dbReference type="Pfam" id="PF12055">
    <property type="entry name" value="DUF3536"/>
    <property type="match status" value="1"/>
</dbReference>
<dbReference type="Proteomes" id="UP000230859">
    <property type="component" value="Unassembled WGS sequence"/>
</dbReference>
<evidence type="ECO:0000259" key="4">
    <source>
        <dbReference type="Pfam" id="PF03065"/>
    </source>
</evidence>
<proteinExistence type="inferred from homology"/>
<dbReference type="Pfam" id="PF03065">
    <property type="entry name" value="Glyco_hydro_57"/>
    <property type="match status" value="1"/>
</dbReference>
<organism evidence="5 6">
    <name type="scientific">Candidatus Abzuiibacterium crystallinum</name>
    <dbReference type="NCBI Taxonomy" id="1974748"/>
    <lineage>
        <taxon>Bacteria</taxon>
        <taxon>Pseudomonadati</taxon>
        <taxon>Candidatus Omnitrophota</taxon>
        <taxon>Candidatus Abzuiibacterium</taxon>
    </lineage>
</organism>
<dbReference type="AlphaFoldDB" id="A0A2H0LTK3"/>
<feature type="domain" description="Glycoside hydrolase family 57 N-terminal" evidence="4">
    <location>
        <begin position="83"/>
        <end position="319"/>
    </location>
</feature>
<dbReference type="InterPro" id="IPR004300">
    <property type="entry name" value="Glyco_hydro_57_N"/>
</dbReference>
<sequence length="864" mass="99654">MAQQAFLNVFKFSSFGCGDFETRRLIMSDELFLCVHGHFYQPPRENPWIEQIERQDGARPYHDWNERIYHESYLPNSRARILDAKGKIVDITNNFEKMSFNFGPTLASWLKAFHPRTWGKIVEADKVSLKKFGHGNAMAQAYNHMIMPLANERDKVTQVRWGAADFRHHFNREPEGMWLPETACNDATLEVLSKEGIRFVILEPHQAESVRALAGGEWQNVAIGNVDPKRPYRWFSEEEPVRYIDIFFYDGPISKAIGFENVLSDAKHFMDRIAMAKVNDYPAPQMIHVATDGETYGHHKKFGDRALAYVLNVEAPKRGYGIINYAAFLAKNPPLFEVRLKKGEDNEGTSWSCAHGIKRWRAHCGCRGDGPANWTQHWRAPLRAALDWLRDELAVLFEKEGSKYFKDVWAARDEYIEVVLDRSEKTVESFLKRHVLNTLSPDEKITCLQWLEIERHAMLMYTSCGWFFTELSGIETVQIILYAARAIELTKKITGVSLEAEFLNKLELAKSNVKMFKNGRGVYEHFVRPAVVTPAHIVSYYGIGSLFKGYFPVTNRKTSIYCFDLTVLHFHHETKAKENINLGQVKIKSAVTLEEDAFAFCVTQHGLYDFKCFVKPLGEIKDFNQFEKSLFECFRQTKMKEFDELIHRHFGEKFLTLRDLLIEDRMAILTLLTQSTVEEMHKVNEETFHENQELYHIYKSIHFPLAIEFRHAAEQALSHRLLAATKKIAADNFNLKKAAHAYHLIEQAKLLGLELHKEGARTFLSEALRQSVNQFRRNHEAEPLKECLAILHVGKKLEMELEIREAQEDVLSLMKKWLTGKEAIPQKLSSHFQDVMKLAQTLGLSNESLKKMVQSETPLKGAAS</sequence>
<accession>A0A2H0LTK3</accession>
<protein>
    <submittedName>
        <fullName evidence="5">Glycoside hydrolase</fullName>
    </submittedName>
</protein>
<evidence type="ECO:0000256" key="1">
    <source>
        <dbReference type="ARBA" id="ARBA00006821"/>
    </source>
</evidence>
<keyword evidence="5" id="KW-0378">Hydrolase</keyword>
<keyword evidence="2 3" id="KW-0119">Carbohydrate metabolism</keyword>
<comment type="similarity">
    <text evidence="1 3">Belongs to the glycosyl hydrolase 57 family.</text>
</comment>
<dbReference type="EMBL" id="PCVY01000022">
    <property type="protein sequence ID" value="PIQ87004.1"/>
    <property type="molecule type" value="Genomic_DNA"/>
</dbReference>
<evidence type="ECO:0000256" key="2">
    <source>
        <dbReference type="ARBA" id="ARBA00023277"/>
    </source>
</evidence>
<dbReference type="GO" id="GO:0016787">
    <property type="term" value="F:hydrolase activity"/>
    <property type="evidence" value="ECO:0007669"/>
    <property type="project" value="UniProtKB-KW"/>
</dbReference>
<evidence type="ECO:0000313" key="5">
    <source>
        <dbReference type="EMBL" id="PIQ87004.1"/>
    </source>
</evidence>
<comment type="caution">
    <text evidence="5">The sequence shown here is derived from an EMBL/GenBank/DDBJ whole genome shotgun (WGS) entry which is preliminary data.</text>
</comment>
<evidence type="ECO:0000256" key="3">
    <source>
        <dbReference type="RuleBase" id="RU361196"/>
    </source>
</evidence>
<dbReference type="Gene3D" id="3.20.110.10">
    <property type="entry name" value="Glycoside hydrolase 38, N terminal domain"/>
    <property type="match status" value="1"/>
</dbReference>
<dbReference type="InterPro" id="IPR027291">
    <property type="entry name" value="Glyco_hydro_38_N_sf"/>
</dbReference>
<dbReference type="GO" id="GO:0005975">
    <property type="term" value="P:carbohydrate metabolic process"/>
    <property type="evidence" value="ECO:0007669"/>
    <property type="project" value="InterPro"/>
</dbReference>
<dbReference type="InterPro" id="IPR052046">
    <property type="entry name" value="GH57_Enzymes"/>
</dbReference>
<dbReference type="PANTHER" id="PTHR36306:SF3">
    <property type="entry name" value="GLYCOSIDE HYDROLASE FAMILY 57"/>
    <property type="match status" value="1"/>
</dbReference>
<dbReference type="InterPro" id="IPR021923">
    <property type="entry name" value="DUF3536"/>
</dbReference>
<dbReference type="SUPFAM" id="SSF88713">
    <property type="entry name" value="Glycoside hydrolase/deacetylase"/>
    <property type="match status" value="1"/>
</dbReference>
<dbReference type="PANTHER" id="PTHR36306">
    <property type="entry name" value="ALPHA-AMYLASE-RELATED-RELATED"/>
    <property type="match status" value="1"/>
</dbReference>
<gene>
    <name evidence="5" type="ORF">COV74_02345</name>
</gene>
<evidence type="ECO:0000313" key="6">
    <source>
        <dbReference type="Proteomes" id="UP000230859"/>
    </source>
</evidence>
<name>A0A2H0LTK3_9BACT</name>
<dbReference type="CDD" id="cd10797">
    <property type="entry name" value="GH57N_APU_like_1"/>
    <property type="match status" value="1"/>
</dbReference>
<dbReference type="InterPro" id="IPR011330">
    <property type="entry name" value="Glyco_hydro/deAcase_b/a-brl"/>
</dbReference>
<reference evidence="5 6" key="1">
    <citation type="submission" date="2017-09" db="EMBL/GenBank/DDBJ databases">
        <title>Depth-based differentiation of microbial function through sediment-hosted aquifers and enrichment of novel symbionts in the deep terrestrial subsurface.</title>
        <authorList>
            <person name="Probst A.J."/>
            <person name="Ladd B."/>
            <person name="Jarett J.K."/>
            <person name="Geller-Mcgrath D.E."/>
            <person name="Sieber C.M."/>
            <person name="Emerson J.B."/>
            <person name="Anantharaman K."/>
            <person name="Thomas B.C."/>
            <person name="Malmstrom R."/>
            <person name="Stieglmeier M."/>
            <person name="Klingl A."/>
            <person name="Woyke T."/>
            <person name="Ryan C.M."/>
            <person name="Banfield J.F."/>
        </authorList>
    </citation>
    <scope>NUCLEOTIDE SEQUENCE [LARGE SCALE GENOMIC DNA]</scope>
    <source>
        <strain evidence="5">CG11_big_fil_rev_8_21_14_0_20_45_26</strain>
    </source>
</reference>